<comment type="caution">
    <text evidence="1">The sequence shown here is derived from an EMBL/GenBank/DDBJ whole genome shotgun (WGS) entry which is preliminary data.</text>
</comment>
<proteinExistence type="predicted"/>
<accession>X1UD56</accession>
<reference evidence="1" key="1">
    <citation type="journal article" date="2014" name="Front. Microbiol.">
        <title>High frequency of phylogenetically diverse reductive dehalogenase-homologous genes in deep subseafloor sedimentary metagenomes.</title>
        <authorList>
            <person name="Kawai M."/>
            <person name="Futagami T."/>
            <person name="Toyoda A."/>
            <person name="Takaki Y."/>
            <person name="Nishi S."/>
            <person name="Hori S."/>
            <person name="Arai W."/>
            <person name="Tsubouchi T."/>
            <person name="Morono Y."/>
            <person name="Uchiyama I."/>
            <person name="Ito T."/>
            <person name="Fujiyama A."/>
            <person name="Inagaki F."/>
            <person name="Takami H."/>
        </authorList>
    </citation>
    <scope>NUCLEOTIDE SEQUENCE</scope>
    <source>
        <strain evidence="1">Expedition CK06-06</strain>
    </source>
</reference>
<name>X1UD56_9ZZZZ</name>
<organism evidence="1">
    <name type="scientific">marine sediment metagenome</name>
    <dbReference type="NCBI Taxonomy" id="412755"/>
    <lineage>
        <taxon>unclassified sequences</taxon>
        <taxon>metagenomes</taxon>
        <taxon>ecological metagenomes</taxon>
    </lineage>
</organism>
<sequence>MFNVVRQSRNNVCHWYCKPLPLNNCLKPDADIPALNALGINSLAAARLNPRDISGMTESFQYLSTIRFAL</sequence>
<dbReference type="AlphaFoldDB" id="X1UD56"/>
<dbReference type="EMBL" id="BARW01017374">
    <property type="protein sequence ID" value="GAJ01477.1"/>
    <property type="molecule type" value="Genomic_DNA"/>
</dbReference>
<gene>
    <name evidence="1" type="ORF">S12H4_30034</name>
</gene>
<evidence type="ECO:0000313" key="1">
    <source>
        <dbReference type="EMBL" id="GAJ01477.1"/>
    </source>
</evidence>
<protein>
    <submittedName>
        <fullName evidence="1">Uncharacterized protein</fullName>
    </submittedName>
</protein>